<dbReference type="SUPFAM" id="SSF52200">
    <property type="entry name" value="Toll/Interleukin receptor TIR domain"/>
    <property type="match status" value="1"/>
</dbReference>
<keyword evidence="4 6" id="KW-0472">Membrane</keyword>
<evidence type="ECO:0000256" key="5">
    <source>
        <dbReference type="SAM" id="MobiDB-lite"/>
    </source>
</evidence>
<feature type="transmembrane region" description="Helical" evidence="6">
    <location>
        <begin position="489"/>
        <end position="507"/>
    </location>
</feature>
<evidence type="ECO:0000256" key="2">
    <source>
        <dbReference type="ARBA" id="ARBA00022692"/>
    </source>
</evidence>
<sequence>MQAQPPDFIAALEQMSTLKDYLLYLHESEVAQLRDEGDRLKEHVFTLRSLVKKDGDDDEASEQPTTVSAQGEASHAAGPAWACEPGALAVRKVLTEPAMLQTPLVLPGPSSTGPSSQRLQGSGNRRPSESSCRPSEGSEVQESKESCRRSMSPRSEDTRSMVREVMRIDSGRSVVRRNSSEGRERQVSRPTSQGAGPDFFAVVPPDQGPDVAQTSSRRRRGASRTHTATGPPPESAAQRKGSLGSASNDSAELFATGSRSVASRPSSKDLDGERFHLREVWREASSVLLTSTKNWRGASGPQHPFGIRQLSFLATNSGGKRQKEGLCNLGPGLLHPASRGRLLWELCTTLLVIYDIAVVPMQPFGWPPEPFTNATDWVSRVFWTVDIGASFFTGVYIDLELELRFWEVAKHYAKGWMAFDAVIAISEWIPVFIMPSGGGPDGTGTLLDHFRLLRFVRTFRLLKLEMVFERFGSVFNSTVAWRMNNLVRIFLYFAVGVHVITCGWFWVGSRSRGGWVARVIEEEAGVDYQYLTCVRWTLAQLHGVSEVEPSNTSESMYAIVAFLLGLGSLCLLIGSANAGMLKLEEMRSSTVKQRLLLRSYLRKNNISRELSLAVKTCIDVHMKLCNKESKAEQAKEVLAVLPQNLQMDIEEEVRMPIVIAYGFFGDIHDWNPRIVRQLCHECCSEKSVRPVEVVFAAGDACTSIRKRAGQAVLWVTAWEHCGEFRAAAGGGLLVLEAAKFITMLSLHHASACAYASRYGRKFVQQLNEMAESCWSDVVDSIHIDKEDILAEEERATRIDDLADEAATERRLNKCRTMSTVTHQHYIFISHHKAGGGTEATLMQEALERIIDNDPENPGYHMIAPVFLDSEDLTDLSDLKGHVRNTMNLVLLLTEEVLKRPWVLIEIATAHQTGVHIVPVEIYKRDDKTPFKYPDETFYRKLCSGELLTEADNKLIRDEGISVHDLEKALRHVFKKIALPFSPHKSGSVREAELSDLLRRCTDTIQRQVSGLGCGAAELPGVPSSTAGPTASRGLGGALDLQFSRLVSPASAASEDSRQQTLAALSWSTGQQSLACGKRTLGGVGENPASSTPNLAGDGSPNMLS</sequence>
<accession>A0ABN9VAM5</accession>
<feature type="region of interest" description="Disordered" evidence="5">
    <location>
        <begin position="103"/>
        <end position="249"/>
    </location>
</feature>
<evidence type="ECO:0000313" key="9">
    <source>
        <dbReference type="Proteomes" id="UP001189429"/>
    </source>
</evidence>
<feature type="compositionally biased region" description="Basic and acidic residues" evidence="5">
    <location>
        <begin position="141"/>
        <end position="170"/>
    </location>
</feature>
<comment type="subcellular location">
    <subcellularLocation>
        <location evidence="1">Membrane</location>
        <topology evidence="1">Multi-pass membrane protein</topology>
    </subcellularLocation>
</comment>
<dbReference type="PANTHER" id="PTHR10217">
    <property type="entry name" value="VOLTAGE AND LIGAND GATED POTASSIUM CHANNEL"/>
    <property type="match status" value="1"/>
</dbReference>
<feature type="region of interest" description="Disordered" evidence="5">
    <location>
        <begin position="51"/>
        <end position="78"/>
    </location>
</feature>
<dbReference type="SUPFAM" id="SSF81324">
    <property type="entry name" value="Voltage-gated potassium channels"/>
    <property type="match status" value="1"/>
</dbReference>
<evidence type="ECO:0000256" key="1">
    <source>
        <dbReference type="ARBA" id="ARBA00004141"/>
    </source>
</evidence>
<feature type="compositionally biased region" description="Polar residues" evidence="5">
    <location>
        <begin position="109"/>
        <end position="123"/>
    </location>
</feature>
<feature type="domain" description="Ion transport" evidence="7">
    <location>
        <begin position="343"/>
        <end position="576"/>
    </location>
</feature>
<feature type="region of interest" description="Disordered" evidence="5">
    <location>
        <begin position="1076"/>
        <end position="1104"/>
    </location>
</feature>
<feature type="compositionally biased region" description="Polar residues" evidence="5">
    <location>
        <begin position="62"/>
        <end position="71"/>
    </location>
</feature>
<name>A0ABN9VAM5_9DINO</name>
<dbReference type="EMBL" id="CAUYUJ010016919">
    <property type="protein sequence ID" value="CAK0870054.1"/>
    <property type="molecule type" value="Genomic_DNA"/>
</dbReference>
<keyword evidence="3 6" id="KW-1133">Transmembrane helix</keyword>
<feature type="compositionally biased region" description="Basic and acidic residues" evidence="5">
    <location>
        <begin position="178"/>
        <end position="187"/>
    </location>
</feature>
<dbReference type="InterPro" id="IPR035897">
    <property type="entry name" value="Toll_tir_struct_dom_sf"/>
</dbReference>
<dbReference type="PANTHER" id="PTHR10217:SF435">
    <property type="entry name" value="POTASSIUM VOLTAGE-GATED CHANNEL PROTEIN EAG"/>
    <property type="match status" value="1"/>
</dbReference>
<evidence type="ECO:0000259" key="7">
    <source>
        <dbReference type="Pfam" id="PF00520"/>
    </source>
</evidence>
<dbReference type="Pfam" id="PF00520">
    <property type="entry name" value="Ion_trans"/>
    <property type="match status" value="1"/>
</dbReference>
<dbReference type="Gene3D" id="3.40.50.10140">
    <property type="entry name" value="Toll/interleukin-1 receptor homology (TIR) domain"/>
    <property type="match status" value="1"/>
</dbReference>
<dbReference type="SUPFAM" id="SSF51206">
    <property type="entry name" value="cAMP-binding domain-like"/>
    <property type="match status" value="1"/>
</dbReference>
<evidence type="ECO:0000256" key="6">
    <source>
        <dbReference type="SAM" id="Phobius"/>
    </source>
</evidence>
<organism evidence="8 9">
    <name type="scientific">Prorocentrum cordatum</name>
    <dbReference type="NCBI Taxonomy" id="2364126"/>
    <lineage>
        <taxon>Eukaryota</taxon>
        <taxon>Sar</taxon>
        <taxon>Alveolata</taxon>
        <taxon>Dinophyceae</taxon>
        <taxon>Prorocentrales</taxon>
        <taxon>Prorocentraceae</taxon>
        <taxon>Prorocentrum</taxon>
    </lineage>
</organism>
<feature type="transmembrane region" description="Helical" evidence="6">
    <location>
        <begin position="556"/>
        <end position="578"/>
    </location>
</feature>
<dbReference type="InterPro" id="IPR005821">
    <property type="entry name" value="Ion_trans_dom"/>
</dbReference>
<protein>
    <recommendedName>
        <fullName evidence="7">Ion transport domain-containing protein</fullName>
    </recommendedName>
</protein>
<comment type="caution">
    <text evidence="8">The sequence shown here is derived from an EMBL/GenBank/DDBJ whole genome shotgun (WGS) entry which is preliminary data.</text>
</comment>
<evidence type="ECO:0000313" key="8">
    <source>
        <dbReference type="EMBL" id="CAK0870054.1"/>
    </source>
</evidence>
<keyword evidence="9" id="KW-1185">Reference proteome</keyword>
<evidence type="ECO:0000256" key="4">
    <source>
        <dbReference type="ARBA" id="ARBA00023136"/>
    </source>
</evidence>
<feature type="compositionally biased region" description="Low complexity" evidence="5">
    <location>
        <begin position="129"/>
        <end position="138"/>
    </location>
</feature>
<gene>
    <name evidence="8" type="ORF">PCOR1329_LOCUS56259</name>
</gene>
<dbReference type="InterPro" id="IPR018490">
    <property type="entry name" value="cNMP-bd_dom_sf"/>
</dbReference>
<dbReference type="Gene3D" id="1.10.287.70">
    <property type="match status" value="1"/>
</dbReference>
<reference evidence="8" key="1">
    <citation type="submission" date="2023-10" db="EMBL/GenBank/DDBJ databases">
        <authorList>
            <person name="Chen Y."/>
            <person name="Shah S."/>
            <person name="Dougan E. K."/>
            <person name="Thang M."/>
            <person name="Chan C."/>
        </authorList>
    </citation>
    <scope>NUCLEOTIDE SEQUENCE [LARGE SCALE GENOMIC DNA]</scope>
</reference>
<dbReference type="Proteomes" id="UP001189429">
    <property type="component" value="Unassembled WGS sequence"/>
</dbReference>
<evidence type="ECO:0000256" key="3">
    <source>
        <dbReference type="ARBA" id="ARBA00022989"/>
    </source>
</evidence>
<proteinExistence type="predicted"/>
<keyword evidence="2 6" id="KW-0812">Transmembrane</keyword>
<dbReference type="InterPro" id="IPR050818">
    <property type="entry name" value="KCNH_animal-type"/>
</dbReference>